<evidence type="ECO:0000256" key="2">
    <source>
        <dbReference type="ARBA" id="ARBA00022475"/>
    </source>
</evidence>
<reference evidence="11" key="1">
    <citation type="submission" date="2022-01" db="EMBL/GenBank/DDBJ databases">
        <authorList>
            <person name="King R."/>
        </authorList>
    </citation>
    <scope>NUCLEOTIDE SEQUENCE</scope>
</reference>
<name>A0A9P0DPX7_PHACE</name>
<evidence type="ECO:0000256" key="4">
    <source>
        <dbReference type="ARBA" id="ARBA00022692"/>
    </source>
</evidence>
<evidence type="ECO:0000256" key="6">
    <source>
        <dbReference type="ARBA" id="ARBA00022989"/>
    </source>
</evidence>
<evidence type="ECO:0000313" key="12">
    <source>
        <dbReference type="Proteomes" id="UP001153737"/>
    </source>
</evidence>
<keyword evidence="4 10" id="KW-0812">Transmembrane</keyword>
<keyword evidence="3" id="KW-0716">Sensory transduction</keyword>
<dbReference type="OrthoDB" id="8185860at2759"/>
<dbReference type="GO" id="GO:0005549">
    <property type="term" value="F:odorant binding"/>
    <property type="evidence" value="ECO:0007669"/>
    <property type="project" value="InterPro"/>
</dbReference>
<dbReference type="PANTHER" id="PTHR21137:SF35">
    <property type="entry name" value="ODORANT RECEPTOR 19A-RELATED"/>
    <property type="match status" value="1"/>
</dbReference>
<dbReference type="EMBL" id="OU896710">
    <property type="protein sequence ID" value="CAH1164641.1"/>
    <property type="molecule type" value="Genomic_DNA"/>
</dbReference>
<evidence type="ECO:0000313" key="11">
    <source>
        <dbReference type="EMBL" id="CAH1164641.1"/>
    </source>
</evidence>
<keyword evidence="5" id="KW-0552">Olfaction</keyword>
<dbReference type="AlphaFoldDB" id="A0A9P0DPX7"/>
<keyword evidence="12" id="KW-1185">Reference proteome</keyword>
<feature type="non-terminal residue" evidence="11">
    <location>
        <position position="142"/>
    </location>
</feature>
<reference evidence="11" key="2">
    <citation type="submission" date="2022-10" db="EMBL/GenBank/DDBJ databases">
        <authorList>
            <consortium name="ENA_rothamsted_submissions"/>
            <consortium name="culmorum"/>
            <person name="King R."/>
        </authorList>
    </citation>
    <scope>NUCLEOTIDE SEQUENCE</scope>
</reference>
<evidence type="ECO:0000256" key="7">
    <source>
        <dbReference type="ARBA" id="ARBA00023136"/>
    </source>
</evidence>
<keyword evidence="8" id="KW-0675">Receptor</keyword>
<sequence>QIDILNSKISNLEYNSIEDNVEGKNDNDHRFDECIRHHNWIIRFVESLDDVFSWSIFILYVTSAVGICNVGFQLVHTPFDDPIQLAKMTFFFAAMLFQLLLYCWYGNEIILKSAAIRDACYESKWYDSDLKTRKSLIYIMER</sequence>
<organism evidence="11 12">
    <name type="scientific">Phaedon cochleariae</name>
    <name type="common">Mustard beetle</name>
    <dbReference type="NCBI Taxonomy" id="80249"/>
    <lineage>
        <taxon>Eukaryota</taxon>
        <taxon>Metazoa</taxon>
        <taxon>Ecdysozoa</taxon>
        <taxon>Arthropoda</taxon>
        <taxon>Hexapoda</taxon>
        <taxon>Insecta</taxon>
        <taxon>Pterygota</taxon>
        <taxon>Neoptera</taxon>
        <taxon>Endopterygota</taxon>
        <taxon>Coleoptera</taxon>
        <taxon>Polyphaga</taxon>
        <taxon>Cucujiformia</taxon>
        <taxon>Chrysomeloidea</taxon>
        <taxon>Chrysomelidae</taxon>
        <taxon>Chrysomelinae</taxon>
        <taxon>Chrysomelini</taxon>
        <taxon>Phaedon</taxon>
    </lineage>
</organism>
<keyword evidence="6 10" id="KW-1133">Transmembrane helix</keyword>
<evidence type="ECO:0000256" key="5">
    <source>
        <dbReference type="ARBA" id="ARBA00022725"/>
    </source>
</evidence>
<keyword evidence="7 10" id="KW-0472">Membrane</keyword>
<feature type="transmembrane region" description="Helical" evidence="10">
    <location>
        <begin position="84"/>
        <end position="105"/>
    </location>
</feature>
<dbReference type="GO" id="GO:0007165">
    <property type="term" value="P:signal transduction"/>
    <property type="evidence" value="ECO:0007669"/>
    <property type="project" value="UniProtKB-KW"/>
</dbReference>
<comment type="subcellular location">
    <subcellularLocation>
        <location evidence="1">Cell membrane</location>
        <topology evidence="1">Multi-pass membrane protein</topology>
    </subcellularLocation>
</comment>
<accession>A0A9P0DPX7</accession>
<evidence type="ECO:0000256" key="8">
    <source>
        <dbReference type="ARBA" id="ARBA00023170"/>
    </source>
</evidence>
<dbReference type="InterPro" id="IPR004117">
    <property type="entry name" value="7tm6_olfct_rcpt"/>
</dbReference>
<feature type="transmembrane region" description="Helical" evidence="10">
    <location>
        <begin position="51"/>
        <end position="72"/>
    </location>
</feature>
<dbReference type="Proteomes" id="UP001153737">
    <property type="component" value="Chromosome 4"/>
</dbReference>
<evidence type="ECO:0008006" key="13">
    <source>
        <dbReference type="Google" id="ProtNLM"/>
    </source>
</evidence>
<dbReference type="GO" id="GO:0005886">
    <property type="term" value="C:plasma membrane"/>
    <property type="evidence" value="ECO:0007669"/>
    <property type="project" value="UniProtKB-SubCell"/>
</dbReference>
<dbReference type="Pfam" id="PF02949">
    <property type="entry name" value="7tm_6"/>
    <property type="match status" value="1"/>
</dbReference>
<gene>
    <name evidence="11" type="ORF">PHAECO_LOCUS7855</name>
</gene>
<keyword evidence="2" id="KW-1003">Cell membrane</keyword>
<protein>
    <recommendedName>
        <fullName evidence="13">Odorant receptor</fullName>
    </recommendedName>
</protein>
<evidence type="ECO:0000256" key="10">
    <source>
        <dbReference type="SAM" id="Phobius"/>
    </source>
</evidence>
<keyword evidence="9" id="KW-0807">Transducer</keyword>
<evidence type="ECO:0000256" key="9">
    <source>
        <dbReference type="ARBA" id="ARBA00023224"/>
    </source>
</evidence>
<proteinExistence type="predicted"/>
<dbReference type="PANTHER" id="PTHR21137">
    <property type="entry name" value="ODORANT RECEPTOR"/>
    <property type="match status" value="1"/>
</dbReference>
<feature type="non-terminal residue" evidence="11">
    <location>
        <position position="1"/>
    </location>
</feature>
<evidence type="ECO:0000256" key="1">
    <source>
        <dbReference type="ARBA" id="ARBA00004651"/>
    </source>
</evidence>
<dbReference type="GO" id="GO:0004984">
    <property type="term" value="F:olfactory receptor activity"/>
    <property type="evidence" value="ECO:0007669"/>
    <property type="project" value="InterPro"/>
</dbReference>
<evidence type="ECO:0000256" key="3">
    <source>
        <dbReference type="ARBA" id="ARBA00022606"/>
    </source>
</evidence>